<evidence type="ECO:0000256" key="1">
    <source>
        <dbReference type="ARBA" id="ARBA00023157"/>
    </source>
</evidence>
<gene>
    <name evidence="4" type="ORF">ACA1_255160</name>
</gene>
<evidence type="ECO:0000256" key="2">
    <source>
        <dbReference type="SAM" id="SignalP"/>
    </source>
</evidence>
<dbReference type="RefSeq" id="XP_004367674.1">
    <property type="nucleotide sequence ID" value="XM_004367617.1"/>
</dbReference>
<name>L8HCD6_ACACF</name>
<sequence length="150" mass="15708">MNVSIFSSLLLSMSVLCVLLVTSARSAPITAAPPATGNTSCEICELVVGVIAVAESSFNASLQQVIIIVNNLCLLIGGGVIGAECGFLTGAINQIIQWLAAELTPVDICQRLHFCNSTAPIPMVSATDSKSLELLSTLLFQKAQFLAQNQ</sequence>
<dbReference type="SUPFAM" id="SSF47862">
    <property type="entry name" value="Saposin"/>
    <property type="match status" value="1"/>
</dbReference>
<proteinExistence type="predicted"/>
<accession>L8HCD6</accession>
<evidence type="ECO:0000313" key="5">
    <source>
        <dbReference type="Proteomes" id="UP000011083"/>
    </source>
</evidence>
<keyword evidence="5" id="KW-1185">Reference proteome</keyword>
<feature type="chain" id="PRO_5003990970" description="Saposin B-type domain-containing protein" evidence="2">
    <location>
        <begin position="27"/>
        <end position="150"/>
    </location>
</feature>
<dbReference type="InterPro" id="IPR011001">
    <property type="entry name" value="Saposin-like"/>
</dbReference>
<dbReference type="VEuPathDB" id="AmoebaDB:ACA1_255160"/>
<dbReference type="Pfam" id="PF03489">
    <property type="entry name" value="SapB_2"/>
    <property type="match status" value="1"/>
</dbReference>
<evidence type="ECO:0000259" key="3">
    <source>
        <dbReference type="PROSITE" id="PS50015"/>
    </source>
</evidence>
<dbReference type="Gene3D" id="1.10.225.10">
    <property type="entry name" value="Saposin-like"/>
    <property type="match status" value="1"/>
</dbReference>
<dbReference type="GeneID" id="14923353"/>
<keyword evidence="2" id="KW-0732">Signal</keyword>
<dbReference type="AlphaFoldDB" id="L8HCD6"/>
<dbReference type="EMBL" id="KB007885">
    <property type="protein sequence ID" value="ELR22418.1"/>
    <property type="molecule type" value="Genomic_DNA"/>
</dbReference>
<feature type="domain" description="Saposin B-type" evidence="3">
    <location>
        <begin position="37"/>
        <end position="119"/>
    </location>
</feature>
<keyword evidence="1" id="KW-1015">Disulfide bond</keyword>
<protein>
    <recommendedName>
        <fullName evidence="3">Saposin B-type domain-containing protein</fullName>
    </recommendedName>
</protein>
<feature type="signal peptide" evidence="2">
    <location>
        <begin position="1"/>
        <end position="26"/>
    </location>
</feature>
<reference evidence="4 5" key="1">
    <citation type="journal article" date="2013" name="Genome Biol.">
        <title>Genome of Acanthamoeba castellanii highlights extensive lateral gene transfer and early evolution of tyrosine kinase signaling.</title>
        <authorList>
            <person name="Clarke M."/>
            <person name="Lohan A.J."/>
            <person name="Liu B."/>
            <person name="Lagkouvardos I."/>
            <person name="Roy S."/>
            <person name="Zafar N."/>
            <person name="Bertelli C."/>
            <person name="Schilde C."/>
            <person name="Kianianmomeni A."/>
            <person name="Burglin T.R."/>
            <person name="Frech C."/>
            <person name="Turcotte B."/>
            <person name="Kopec K.O."/>
            <person name="Synnott J.M."/>
            <person name="Choo C."/>
            <person name="Paponov I."/>
            <person name="Finkler A."/>
            <person name="Soon Heng Tan C."/>
            <person name="Hutchins A.P."/>
            <person name="Weinmeier T."/>
            <person name="Rattei T."/>
            <person name="Chu J.S."/>
            <person name="Gimenez G."/>
            <person name="Irimia M."/>
            <person name="Rigden D.J."/>
            <person name="Fitzpatrick D.A."/>
            <person name="Lorenzo-Morales J."/>
            <person name="Bateman A."/>
            <person name="Chiu C.H."/>
            <person name="Tang P."/>
            <person name="Hegemann P."/>
            <person name="Fromm H."/>
            <person name="Raoult D."/>
            <person name="Greub G."/>
            <person name="Miranda-Saavedra D."/>
            <person name="Chen N."/>
            <person name="Nash P."/>
            <person name="Ginger M.L."/>
            <person name="Horn M."/>
            <person name="Schaap P."/>
            <person name="Caler L."/>
            <person name="Loftus B."/>
        </authorList>
    </citation>
    <scope>NUCLEOTIDE SEQUENCE [LARGE SCALE GENOMIC DNA]</scope>
    <source>
        <strain evidence="4 5">Neff</strain>
    </source>
</reference>
<dbReference type="PROSITE" id="PS50015">
    <property type="entry name" value="SAP_B"/>
    <property type="match status" value="1"/>
</dbReference>
<dbReference type="Proteomes" id="UP000011083">
    <property type="component" value="Unassembled WGS sequence"/>
</dbReference>
<dbReference type="InterPro" id="IPR008139">
    <property type="entry name" value="SaposinB_dom"/>
</dbReference>
<dbReference type="KEGG" id="acan:ACA1_255160"/>
<evidence type="ECO:0000313" key="4">
    <source>
        <dbReference type="EMBL" id="ELR22418.1"/>
    </source>
</evidence>
<dbReference type="SMART" id="SM00741">
    <property type="entry name" value="SapB"/>
    <property type="match status" value="1"/>
</dbReference>
<organism evidence="4 5">
    <name type="scientific">Acanthamoeba castellanii (strain ATCC 30010 / Neff)</name>
    <dbReference type="NCBI Taxonomy" id="1257118"/>
    <lineage>
        <taxon>Eukaryota</taxon>
        <taxon>Amoebozoa</taxon>
        <taxon>Discosea</taxon>
        <taxon>Longamoebia</taxon>
        <taxon>Centramoebida</taxon>
        <taxon>Acanthamoebidae</taxon>
        <taxon>Acanthamoeba</taxon>
    </lineage>
</organism>
<dbReference type="InterPro" id="IPR008138">
    <property type="entry name" value="SapB_2"/>
</dbReference>